<dbReference type="InterPro" id="IPR029058">
    <property type="entry name" value="AB_hydrolase_fold"/>
</dbReference>
<keyword evidence="1" id="KW-1015">Disulfide bond</keyword>
<dbReference type="CDD" id="cd00519">
    <property type="entry name" value="Lipase_3"/>
    <property type="match status" value="1"/>
</dbReference>
<proteinExistence type="inferred from homology"/>
<evidence type="ECO:0000313" key="7">
    <source>
        <dbReference type="EMBL" id="THU93602.1"/>
    </source>
</evidence>
<dbReference type="PANTHER" id="PTHR45856">
    <property type="entry name" value="ALPHA/BETA-HYDROLASES SUPERFAMILY PROTEIN"/>
    <property type="match status" value="1"/>
</dbReference>
<protein>
    <submittedName>
        <fullName evidence="7">Alpha/beta-hydrolase</fullName>
    </submittedName>
</protein>
<comment type="catalytic activity">
    <reaction evidence="3">
        <text>a diacylglycerol + H2O = a monoacylglycerol + a fatty acid + H(+)</text>
        <dbReference type="Rhea" id="RHEA:32731"/>
        <dbReference type="ChEBI" id="CHEBI:15377"/>
        <dbReference type="ChEBI" id="CHEBI:15378"/>
        <dbReference type="ChEBI" id="CHEBI:17408"/>
        <dbReference type="ChEBI" id="CHEBI:18035"/>
        <dbReference type="ChEBI" id="CHEBI:28868"/>
    </reaction>
</comment>
<evidence type="ECO:0000256" key="1">
    <source>
        <dbReference type="ARBA" id="ARBA00023157"/>
    </source>
</evidence>
<dbReference type="GO" id="GO:0006629">
    <property type="term" value="P:lipid metabolic process"/>
    <property type="evidence" value="ECO:0007669"/>
    <property type="project" value="InterPro"/>
</dbReference>
<accession>A0A4S8LVI8</accession>
<dbReference type="GO" id="GO:0016787">
    <property type="term" value="F:hydrolase activity"/>
    <property type="evidence" value="ECO:0007669"/>
    <property type="project" value="UniProtKB-KW"/>
</dbReference>
<evidence type="ECO:0000256" key="4">
    <source>
        <dbReference type="ARBA" id="ARBA00048461"/>
    </source>
</evidence>
<comment type="catalytic activity">
    <reaction evidence="4">
        <text>a monoacylglycerol + H2O = glycerol + a fatty acid + H(+)</text>
        <dbReference type="Rhea" id="RHEA:15245"/>
        <dbReference type="ChEBI" id="CHEBI:15377"/>
        <dbReference type="ChEBI" id="CHEBI:15378"/>
        <dbReference type="ChEBI" id="CHEBI:17408"/>
        <dbReference type="ChEBI" id="CHEBI:17754"/>
        <dbReference type="ChEBI" id="CHEBI:28868"/>
    </reaction>
</comment>
<reference evidence="7 8" key="1">
    <citation type="journal article" date="2019" name="Nat. Ecol. Evol.">
        <title>Megaphylogeny resolves global patterns of mushroom evolution.</title>
        <authorList>
            <person name="Varga T."/>
            <person name="Krizsan K."/>
            <person name="Foldi C."/>
            <person name="Dima B."/>
            <person name="Sanchez-Garcia M."/>
            <person name="Sanchez-Ramirez S."/>
            <person name="Szollosi G.J."/>
            <person name="Szarkandi J.G."/>
            <person name="Papp V."/>
            <person name="Albert L."/>
            <person name="Andreopoulos W."/>
            <person name="Angelini C."/>
            <person name="Antonin V."/>
            <person name="Barry K.W."/>
            <person name="Bougher N.L."/>
            <person name="Buchanan P."/>
            <person name="Buyck B."/>
            <person name="Bense V."/>
            <person name="Catcheside P."/>
            <person name="Chovatia M."/>
            <person name="Cooper J."/>
            <person name="Damon W."/>
            <person name="Desjardin D."/>
            <person name="Finy P."/>
            <person name="Geml J."/>
            <person name="Haridas S."/>
            <person name="Hughes K."/>
            <person name="Justo A."/>
            <person name="Karasinski D."/>
            <person name="Kautmanova I."/>
            <person name="Kiss B."/>
            <person name="Kocsube S."/>
            <person name="Kotiranta H."/>
            <person name="LaButti K.M."/>
            <person name="Lechner B.E."/>
            <person name="Liimatainen K."/>
            <person name="Lipzen A."/>
            <person name="Lukacs Z."/>
            <person name="Mihaltcheva S."/>
            <person name="Morgado L.N."/>
            <person name="Niskanen T."/>
            <person name="Noordeloos M.E."/>
            <person name="Ohm R.A."/>
            <person name="Ortiz-Santana B."/>
            <person name="Ovrebo C."/>
            <person name="Racz N."/>
            <person name="Riley R."/>
            <person name="Savchenko A."/>
            <person name="Shiryaev A."/>
            <person name="Soop K."/>
            <person name="Spirin V."/>
            <person name="Szebenyi C."/>
            <person name="Tomsovsky M."/>
            <person name="Tulloss R.E."/>
            <person name="Uehling J."/>
            <person name="Grigoriev I.V."/>
            <person name="Vagvolgyi C."/>
            <person name="Papp T."/>
            <person name="Martin F.M."/>
            <person name="Miettinen O."/>
            <person name="Hibbett D.S."/>
            <person name="Nagy L.G."/>
        </authorList>
    </citation>
    <scope>NUCLEOTIDE SEQUENCE [LARGE SCALE GENOMIC DNA]</scope>
    <source>
        <strain evidence="7 8">CBS 962.96</strain>
    </source>
</reference>
<dbReference type="InterPro" id="IPR002921">
    <property type="entry name" value="Fungal_lipase-type"/>
</dbReference>
<keyword evidence="5" id="KW-0732">Signal</keyword>
<organism evidence="7 8">
    <name type="scientific">Dendrothele bispora (strain CBS 962.96)</name>
    <dbReference type="NCBI Taxonomy" id="1314807"/>
    <lineage>
        <taxon>Eukaryota</taxon>
        <taxon>Fungi</taxon>
        <taxon>Dikarya</taxon>
        <taxon>Basidiomycota</taxon>
        <taxon>Agaricomycotina</taxon>
        <taxon>Agaricomycetes</taxon>
        <taxon>Agaricomycetidae</taxon>
        <taxon>Agaricales</taxon>
        <taxon>Agaricales incertae sedis</taxon>
        <taxon>Dendrothele</taxon>
    </lineage>
</organism>
<evidence type="ECO:0000313" key="8">
    <source>
        <dbReference type="Proteomes" id="UP000297245"/>
    </source>
</evidence>
<dbReference type="Proteomes" id="UP000297245">
    <property type="component" value="Unassembled WGS sequence"/>
</dbReference>
<feature type="chain" id="PRO_5020784914" evidence="5">
    <location>
        <begin position="22"/>
        <end position="369"/>
    </location>
</feature>
<dbReference type="Gene3D" id="3.40.50.1820">
    <property type="entry name" value="alpha/beta hydrolase"/>
    <property type="match status" value="2"/>
</dbReference>
<sequence>MPNLLLLRLVLISLFPRALFALFSPTSLTSRQDGPDIVHLTQTEIDAITPFSNYAAAAFCKPKSLADWSCGEPCRANKNFKLHALHGGDGNHKMTWFVGYDQDLQTIVVSHQGTARDRVRADVTTVLCILDNCDPRDNNCISNCKEEHNDDSEPASLKTDLNLTLTELNSPMTDNRFSASDGSDAEAPGPGIKVHGGFLNEYLEFSRPILSAVRDTIAQDGVHHVTVVGHSMGAALALLDSISLSLHLTNDVVIDTIAYGLPQIGNQAFANYVDNHIKNLKRITNRQAIIAAKEDYIPSLPGERLNYAQPKQGQIHIRTNGEWVRCVPGPCSRVVDNPQAPDTQDIDKLAPGIMSHIGPYDSVSLHCPG</sequence>
<evidence type="ECO:0000259" key="6">
    <source>
        <dbReference type="Pfam" id="PF01764"/>
    </source>
</evidence>
<evidence type="ECO:0000256" key="5">
    <source>
        <dbReference type="SAM" id="SignalP"/>
    </source>
</evidence>
<dbReference type="EMBL" id="ML179245">
    <property type="protein sequence ID" value="THU93602.1"/>
    <property type="molecule type" value="Genomic_DNA"/>
</dbReference>
<dbReference type="SUPFAM" id="SSF53474">
    <property type="entry name" value="alpha/beta-Hydrolases"/>
    <property type="match status" value="1"/>
</dbReference>
<dbReference type="InterPro" id="IPR051218">
    <property type="entry name" value="Sec_MonoDiacylglyc_Lipase"/>
</dbReference>
<gene>
    <name evidence="7" type="ORF">K435DRAFT_967228</name>
</gene>
<keyword evidence="8" id="KW-1185">Reference proteome</keyword>
<dbReference type="OrthoDB" id="426718at2759"/>
<dbReference type="Pfam" id="PF01764">
    <property type="entry name" value="Lipase_3"/>
    <property type="match status" value="1"/>
</dbReference>
<keyword evidence="7" id="KW-0378">Hydrolase</keyword>
<dbReference type="AlphaFoldDB" id="A0A4S8LVI8"/>
<comment type="similarity">
    <text evidence="2">Belongs to the AB hydrolase superfamily. Lipase family. Class 3 subfamily.</text>
</comment>
<feature type="signal peptide" evidence="5">
    <location>
        <begin position="1"/>
        <end position="21"/>
    </location>
</feature>
<feature type="domain" description="Fungal lipase-type" evidence="6">
    <location>
        <begin position="167"/>
        <end position="302"/>
    </location>
</feature>
<name>A0A4S8LVI8_DENBC</name>
<evidence type="ECO:0000256" key="2">
    <source>
        <dbReference type="ARBA" id="ARBA00043996"/>
    </source>
</evidence>
<dbReference type="PANTHER" id="PTHR45856:SF25">
    <property type="entry name" value="FUNGAL LIPASE-LIKE DOMAIN-CONTAINING PROTEIN"/>
    <property type="match status" value="1"/>
</dbReference>
<evidence type="ECO:0000256" key="3">
    <source>
        <dbReference type="ARBA" id="ARBA00047591"/>
    </source>
</evidence>